<evidence type="ECO:0000256" key="1">
    <source>
        <dbReference type="SAM" id="MobiDB-lite"/>
    </source>
</evidence>
<evidence type="ECO:0000313" key="4">
    <source>
        <dbReference type="Proteomes" id="UP000035065"/>
    </source>
</evidence>
<keyword evidence="4" id="KW-1185">Reference proteome</keyword>
<dbReference type="Proteomes" id="UP000035065">
    <property type="component" value="Unassembled WGS sequence"/>
</dbReference>
<evidence type="ECO:0000313" key="3">
    <source>
        <dbReference type="EMBL" id="EGD56776.1"/>
    </source>
</evidence>
<keyword evidence="2" id="KW-0732">Signal</keyword>
<evidence type="ECO:0000256" key="2">
    <source>
        <dbReference type="SAM" id="SignalP"/>
    </source>
</evidence>
<name>F1YEE3_9ACTN</name>
<dbReference type="STRING" id="644548.SCNU_00320"/>
<protein>
    <submittedName>
        <fullName evidence="3">Putative alpha-1,2-mannosidase</fullName>
    </submittedName>
</protein>
<feature type="compositionally biased region" description="Low complexity" evidence="1">
    <location>
        <begin position="39"/>
        <end position="54"/>
    </location>
</feature>
<sequence>MSRRIIIRRTVLAAALPIAVGAAGAACSSGPTDPVATRTVTETVDSSVASSTTSAPGDSGIVWPAKRGELACRNGQSEGSDVCVLKGQKISGDVEFTRFRVVKLIDSQMSGTVRITGVKEAVVTGTQIDGDLAVSSDGGAVVKTSRVGGSLAISGGQHATVVKNAVGGDLTCDVRRADGVGNSVGGQTTGACSRLRR</sequence>
<reference evidence="3 4" key="1">
    <citation type="journal article" date="2011" name="J. Bacteriol.">
        <title>Draft Genome Sequence of Gordonia neofelifaecis NRRL B-59395, a Cholesterol-Degrading Actinomycete.</title>
        <authorList>
            <person name="Ge F."/>
            <person name="Li W."/>
            <person name="Chen G."/>
            <person name="Liu Y."/>
            <person name="Zhang G."/>
            <person name="Yong B."/>
            <person name="Wang Q."/>
            <person name="Wang N."/>
            <person name="Huang Z."/>
            <person name="Li W."/>
            <person name="Wang J."/>
            <person name="Wu C."/>
            <person name="Xie Q."/>
            <person name="Liu G."/>
        </authorList>
    </citation>
    <scope>NUCLEOTIDE SEQUENCE [LARGE SCALE GENOMIC DNA]</scope>
    <source>
        <strain evidence="3 4">NRRL B-59395</strain>
    </source>
</reference>
<proteinExistence type="predicted"/>
<dbReference type="EMBL" id="AEUD01000001">
    <property type="protein sequence ID" value="EGD56776.1"/>
    <property type="molecule type" value="Genomic_DNA"/>
</dbReference>
<gene>
    <name evidence="3" type="ORF">SCNU_00320</name>
</gene>
<feature type="signal peptide" evidence="2">
    <location>
        <begin position="1"/>
        <end position="25"/>
    </location>
</feature>
<feature type="region of interest" description="Disordered" evidence="1">
    <location>
        <begin position="28"/>
        <end position="60"/>
    </location>
</feature>
<comment type="caution">
    <text evidence="3">The sequence shown here is derived from an EMBL/GenBank/DDBJ whole genome shotgun (WGS) entry which is preliminary data.</text>
</comment>
<organism evidence="3 4">
    <name type="scientific">Gordonia neofelifaecis NRRL B-59395</name>
    <dbReference type="NCBI Taxonomy" id="644548"/>
    <lineage>
        <taxon>Bacteria</taxon>
        <taxon>Bacillati</taxon>
        <taxon>Actinomycetota</taxon>
        <taxon>Actinomycetes</taxon>
        <taxon>Mycobacteriales</taxon>
        <taxon>Gordoniaceae</taxon>
        <taxon>Gordonia</taxon>
    </lineage>
</organism>
<dbReference type="AlphaFoldDB" id="F1YEE3"/>
<dbReference type="eggNOG" id="ENOG5030DSQ">
    <property type="taxonomic scope" value="Bacteria"/>
</dbReference>
<feature type="chain" id="PRO_5003276891" evidence="2">
    <location>
        <begin position="26"/>
        <end position="197"/>
    </location>
</feature>
<accession>F1YEE3</accession>
<dbReference type="PROSITE" id="PS51257">
    <property type="entry name" value="PROKAR_LIPOPROTEIN"/>
    <property type="match status" value="1"/>
</dbReference>